<dbReference type="AlphaFoldDB" id="E5XLB2"/>
<dbReference type="HOGENOM" id="CLU_203087_0_1_11"/>
<gene>
    <name evidence="1" type="ORF">HMPREF9336_00281</name>
</gene>
<dbReference type="STRING" id="679197.HMPREF9336_00281"/>
<dbReference type="eggNOG" id="ENOG5033K3I">
    <property type="taxonomic scope" value="Bacteria"/>
</dbReference>
<reference evidence="1 2" key="1">
    <citation type="journal article" date="2011" name="Stand. Genomic Sci.">
        <title>High quality draft genome sequence of Segniliparus rugosus CDC 945(T)= (ATCC BAA-974(T)).</title>
        <authorList>
            <person name="Earl A.M."/>
            <person name="Desjardins C.A."/>
            <person name="Fitzgerald M.G."/>
            <person name="Arachchi H.M."/>
            <person name="Zeng Q."/>
            <person name="Mehta T."/>
            <person name="Griggs A."/>
            <person name="Birren B.W."/>
            <person name="Toney N.C."/>
            <person name="Carr J."/>
            <person name="Posey J."/>
            <person name="Butler W.R."/>
        </authorList>
    </citation>
    <scope>NUCLEOTIDE SEQUENCE [LARGE SCALE GENOMIC DNA]</scope>
    <source>
        <strain evidence="2">ATCC BAA-974 / DSM 45345 / CCUG 50838 / CIP 108380 / JCM 13579 / CDC 945</strain>
    </source>
</reference>
<dbReference type="OrthoDB" id="4426404at2"/>
<proteinExistence type="predicted"/>
<evidence type="ECO:0000313" key="2">
    <source>
        <dbReference type="Proteomes" id="UP000004816"/>
    </source>
</evidence>
<name>E5XLB2_SEGRC</name>
<protein>
    <recommendedName>
        <fullName evidence="3">CopG family transcriptional regulator</fullName>
    </recommendedName>
</protein>
<dbReference type="EMBL" id="ACZI02000003">
    <property type="protein sequence ID" value="EFV14862.1"/>
    <property type="molecule type" value="Genomic_DNA"/>
</dbReference>
<sequence>MSMTLRLTEEQDRMLTDLAAREGLSKQEAVIRAIADRASRLSRDSEIRSVTRKAILRYGPLLDRLAE</sequence>
<evidence type="ECO:0000313" key="1">
    <source>
        <dbReference type="EMBL" id="EFV14862.1"/>
    </source>
</evidence>
<keyword evidence="2" id="KW-1185">Reference proteome</keyword>
<dbReference type="Proteomes" id="UP000004816">
    <property type="component" value="Unassembled WGS sequence"/>
</dbReference>
<accession>E5XLB2</accession>
<evidence type="ECO:0008006" key="3">
    <source>
        <dbReference type="Google" id="ProtNLM"/>
    </source>
</evidence>
<dbReference type="RefSeq" id="WP_007467117.1">
    <property type="nucleotide sequence ID" value="NZ_KI391954.1"/>
</dbReference>
<organism evidence="1 2">
    <name type="scientific">Segniliparus rugosus (strain ATCC BAA-974 / DSM 45345 / CCUG 50838 / CIP 108380 / JCM 13579 / CDC 945)</name>
    <dbReference type="NCBI Taxonomy" id="679197"/>
    <lineage>
        <taxon>Bacteria</taxon>
        <taxon>Bacillati</taxon>
        <taxon>Actinomycetota</taxon>
        <taxon>Actinomycetes</taxon>
        <taxon>Mycobacteriales</taxon>
        <taxon>Segniliparaceae</taxon>
        <taxon>Segniliparus</taxon>
    </lineage>
</organism>
<comment type="caution">
    <text evidence="1">The sequence shown here is derived from an EMBL/GenBank/DDBJ whole genome shotgun (WGS) entry which is preliminary data.</text>
</comment>